<comment type="caution">
    <text evidence="1">The sequence shown here is derived from an EMBL/GenBank/DDBJ whole genome shotgun (WGS) entry which is preliminary data.</text>
</comment>
<organism evidence="1 2">
    <name type="scientific">Candidatus Buchananbacteria bacterium RIFCSPHIGHO2_01_FULL_46_12</name>
    <dbReference type="NCBI Taxonomy" id="1797536"/>
    <lineage>
        <taxon>Bacteria</taxon>
        <taxon>Candidatus Buchananiibacteriota</taxon>
    </lineage>
</organism>
<dbReference type="Proteomes" id="UP000178432">
    <property type="component" value="Unassembled WGS sequence"/>
</dbReference>
<dbReference type="AlphaFoldDB" id="A0A1G1Y0I1"/>
<name>A0A1G1Y0I1_9BACT</name>
<protein>
    <submittedName>
        <fullName evidence="1">Uncharacterized protein</fullName>
    </submittedName>
</protein>
<sequence>MKTLNIRVSNRIHQCLQGLAKNLNLTLAELIKELVEVGAASSERIRQAGGAKACANQRLVVVFQEEEQPDFEEGVPRGINEGVRRQIQ</sequence>
<proteinExistence type="predicted"/>
<accession>A0A1G1Y0I1</accession>
<evidence type="ECO:0000313" key="2">
    <source>
        <dbReference type="Proteomes" id="UP000178432"/>
    </source>
</evidence>
<dbReference type="EMBL" id="MHIF01000071">
    <property type="protein sequence ID" value="OGY45845.1"/>
    <property type="molecule type" value="Genomic_DNA"/>
</dbReference>
<evidence type="ECO:0000313" key="1">
    <source>
        <dbReference type="EMBL" id="OGY45845.1"/>
    </source>
</evidence>
<reference evidence="1 2" key="1">
    <citation type="journal article" date="2016" name="Nat. Commun.">
        <title>Thousands of microbial genomes shed light on interconnected biogeochemical processes in an aquifer system.</title>
        <authorList>
            <person name="Anantharaman K."/>
            <person name="Brown C.T."/>
            <person name="Hug L.A."/>
            <person name="Sharon I."/>
            <person name="Castelle C.J."/>
            <person name="Probst A.J."/>
            <person name="Thomas B.C."/>
            <person name="Singh A."/>
            <person name="Wilkins M.J."/>
            <person name="Karaoz U."/>
            <person name="Brodie E.L."/>
            <person name="Williams K.H."/>
            <person name="Hubbard S.S."/>
            <person name="Banfield J.F."/>
        </authorList>
    </citation>
    <scope>NUCLEOTIDE SEQUENCE [LARGE SCALE GENOMIC DNA]</scope>
</reference>
<gene>
    <name evidence="1" type="ORF">A2663_01925</name>
</gene>